<feature type="transmembrane region" description="Helical" evidence="7">
    <location>
        <begin position="139"/>
        <end position="161"/>
    </location>
</feature>
<dbReference type="Proteomes" id="UP000001542">
    <property type="component" value="Unassembled WGS sequence"/>
</dbReference>
<evidence type="ECO:0000256" key="1">
    <source>
        <dbReference type="ARBA" id="ARBA00004141"/>
    </source>
</evidence>
<dbReference type="PANTHER" id="PTHR22883:SF147">
    <property type="entry name" value="PALMITOYLTRANSFERASE"/>
    <property type="match status" value="1"/>
</dbReference>
<comment type="similarity">
    <text evidence="7">Belongs to the DHHC palmitoyltransferase family.</text>
</comment>
<keyword evidence="5 7" id="KW-0472">Membrane</keyword>
<evidence type="ECO:0000313" key="10">
    <source>
        <dbReference type="Proteomes" id="UP000001542"/>
    </source>
</evidence>
<dbReference type="RefSeq" id="XP_001583158.1">
    <property type="nucleotide sequence ID" value="XM_001583108.1"/>
</dbReference>
<accession>A2DBG9</accession>
<dbReference type="VEuPathDB" id="TrichDB:TVAGG3_0382330"/>
<evidence type="ECO:0000256" key="2">
    <source>
        <dbReference type="ARBA" id="ARBA00022679"/>
    </source>
</evidence>
<evidence type="ECO:0000256" key="3">
    <source>
        <dbReference type="ARBA" id="ARBA00022692"/>
    </source>
</evidence>
<reference evidence="9" key="2">
    <citation type="journal article" date="2007" name="Science">
        <title>Draft genome sequence of the sexually transmitted pathogen Trichomonas vaginalis.</title>
        <authorList>
            <person name="Carlton J.M."/>
            <person name="Hirt R.P."/>
            <person name="Silva J.C."/>
            <person name="Delcher A.L."/>
            <person name="Schatz M."/>
            <person name="Zhao Q."/>
            <person name="Wortman J.R."/>
            <person name="Bidwell S.L."/>
            <person name="Alsmark U.C.M."/>
            <person name="Besteiro S."/>
            <person name="Sicheritz-Ponten T."/>
            <person name="Noel C.J."/>
            <person name="Dacks J.B."/>
            <person name="Foster P.G."/>
            <person name="Simillion C."/>
            <person name="Van de Peer Y."/>
            <person name="Miranda-Saavedra D."/>
            <person name="Barton G.J."/>
            <person name="Westrop G.D."/>
            <person name="Mueller S."/>
            <person name="Dessi D."/>
            <person name="Fiori P.L."/>
            <person name="Ren Q."/>
            <person name="Paulsen I."/>
            <person name="Zhang H."/>
            <person name="Bastida-Corcuera F.D."/>
            <person name="Simoes-Barbosa A."/>
            <person name="Brown M.T."/>
            <person name="Hayes R.D."/>
            <person name="Mukherjee M."/>
            <person name="Okumura C.Y."/>
            <person name="Schneider R."/>
            <person name="Smith A.J."/>
            <person name="Vanacova S."/>
            <person name="Villalvazo M."/>
            <person name="Haas B.J."/>
            <person name="Pertea M."/>
            <person name="Feldblyum T.V."/>
            <person name="Utterback T.R."/>
            <person name="Shu C.L."/>
            <person name="Osoegawa K."/>
            <person name="de Jong P.J."/>
            <person name="Hrdy I."/>
            <person name="Horvathova L."/>
            <person name="Zubacova Z."/>
            <person name="Dolezal P."/>
            <person name="Malik S.B."/>
            <person name="Logsdon J.M. Jr."/>
            <person name="Henze K."/>
            <person name="Gupta A."/>
            <person name="Wang C.C."/>
            <person name="Dunne R.L."/>
            <person name="Upcroft J.A."/>
            <person name="Upcroft P."/>
            <person name="White O."/>
            <person name="Salzberg S.L."/>
            <person name="Tang P."/>
            <person name="Chiu C.-H."/>
            <person name="Lee Y.-S."/>
            <person name="Embley T.M."/>
            <person name="Coombs G.H."/>
            <person name="Mottram J.C."/>
            <person name="Tachezy J."/>
            <person name="Fraser-Liggett C.M."/>
            <person name="Johnson P.J."/>
        </authorList>
    </citation>
    <scope>NUCLEOTIDE SEQUENCE [LARGE SCALE GENOMIC DNA]</scope>
    <source>
        <strain evidence="9">G3</strain>
    </source>
</reference>
<dbReference type="InterPro" id="IPR001594">
    <property type="entry name" value="Palmitoyltrfase_DHHC"/>
</dbReference>
<dbReference type="EMBL" id="DS113185">
    <property type="protein sequence ID" value="EAY22172.1"/>
    <property type="molecule type" value="Genomic_DNA"/>
</dbReference>
<protein>
    <recommendedName>
        <fullName evidence="7">Palmitoyltransferase</fullName>
        <ecNumber evidence="7">2.3.1.225</ecNumber>
    </recommendedName>
</protein>
<name>A2DBG9_TRIV3</name>
<dbReference type="EC" id="2.3.1.225" evidence="7"/>
<evidence type="ECO:0000256" key="4">
    <source>
        <dbReference type="ARBA" id="ARBA00022989"/>
    </source>
</evidence>
<comment type="catalytic activity">
    <reaction evidence="7">
        <text>L-cysteinyl-[protein] + hexadecanoyl-CoA = S-hexadecanoyl-L-cysteinyl-[protein] + CoA</text>
        <dbReference type="Rhea" id="RHEA:36683"/>
        <dbReference type="Rhea" id="RHEA-COMP:10131"/>
        <dbReference type="Rhea" id="RHEA-COMP:11032"/>
        <dbReference type="ChEBI" id="CHEBI:29950"/>
        <dbReference type="ChEBI" id="CHEBI:57287"/>
        <dbReference type="ChEBI" id="CHEBI:57379"/>
        <dbReference type="ChEBI" id="CHEBI:74151"/>
        <dbReference type="EC" id="2.3.1.225"/>
    </reaction>
</comment>
<feature type="transmembrane region" description="Helical" evidence="7">
    <location>
        <begin position="50"/>
        <end position="67"/>
    </location>
</feature>
<dbReference type="AlphaFoldDB" id="A2DBG9"/>
<dbReference type="GO" id="GO:0016020">
    <property type="term" value="C:membrane"/>
    <property type="evidence" value="ECO:0007669"/>
    <property type="project" value="UniProtKB-SubCell"/>
</dbReference>
<gene>
    <name evidence="9" type="ORF">TVAG_093460</name>
</gene>
<dbReference type="OrthoDB" id="9909019at2759"/>
<dbReference type="SMR" id="A2DBG9"/>
<evidence type="ECO:0000256" key="7">
    <source>
        <dbReference type="RuleBase" id="RU079119"/>
    </source>
</evidence>
<reference evidence="9" key="1">
    <citation type="submission" date="2006-10" db="EMBL/GenBank/DDBJ databases">
        <authorList>
            <person name="Amadeo P."/>
            <person name="Zhao Q."/>
            <person name="Wortman J."/>
            <person name="Fraser-Liggett C."/>
            <person name="Carlton J."/>
        </authorList>
    </citation>
    <scope>NUCLEOTIDE SEQUENCE</scope>
    <source>
        <strain evidence="9">G3</strain>
    </source>
</reference>
<evidence type="ECO:0000256" key="6">
    <source>
        <dbReference type="ARBA" id="ARBA00023315"/>
    </source>
</evidence>
<dbReference type="InParanoid" id="A2DBG9"/>
<dbReference type="VEuPathDB" id="TrichDB:TVAG_093460"/>
<feature type="transmembrane region" description="Helical" evidence="7">
    <location>
        <begin position="167"/>
        <end position="190"/>
    </location>
</feature>
<dbReference type="PROSITE" id="PS50216">
    <property type="entry name" value="DHHC"/>
    <property type="match status" value="1"/>
</dbReference>
<comment type="subcellular location">
    <subcellularLocation>
        <location evidence="1">Membrane</location>
        <topology evidence="1">Multi-pass membrane protein</topology>
    </subcellularLocation>
</comment>
<sequence>MVRTSTKIKRYLAPFTFTLLQLVGESLIIFEIQQHHHFQGKYTKEMVLSTLFPICIEWICFALVYFFDPGTLENSLLLSPDEGGLTPDEEASLMKCRKCHLPMPPRCHHCNRCEQCYVRHSFHLGIFGICIAIKNLQPFIVLIKWCEINMIVNTIISFIILCSNTCPVLFSIFITIIYFSMIFLFLAFWIDQMGYVKTNLSWSEKKAGVPKQAYNLGKERNIAQVFGYGILRYYVPMRSTMHGFEWLPAP</sequence>
<dbReference type="GO" id="GO:0005794">
    <property type="term" value="C:Golgi apparatus"/>
    <property type="evidence" value="ECO:0000318"/>
    <property type="project" value="GO_Central"/>
</dbReference>
<keyword evidence="10" id="KW-1185">Reference proteome</keyword>
<dbReference type="GO" id="GO:0005783">
    <property type="term" value="C:endoplasmic reticulum"/>
    <property type="evidence" value="ECO:0000318"/>
    <property type="project" value="GO_Central"/>
</dbReference>
<feature type="domain" description="Palmitoyltransferase DHHC" evidence="8">
    <location>
        <begin position="94"/>
        <end position="199"/>
    </location>
</feature>
<dbReference type="Pfam" id="PF01529">
    <property type="entry name" value="DHHC"/>
    <property type="match status" value="1"/>
</dbReference>
<keyword evidence="4 7" id="KW-1133">Transmembrane helix</keyword>
<keyword evidence="6 7" id="KW-0012">Acyltransferase</keyword>
<dbReference type="GO" id="GO:0006612">
    <property type="term" value="P:protein targeting to membrane"/>
    <property type="evidence" value="ECO:0000318"/>
    <property type="project" value="GO_Central"/>
</dbReference>
<keyword evidence="3 7" id="KW-0812">Transmembrane</keyword>
<comment type="domain">
    <text evidence="7">The DHHC domain is required for palmitoyltransferase activity.</text>
</comment>
<evidence type="ECO:0000313" key="9">
    <source>
        <dbReference type="EMBL" id="EAY22172.1"/>
    </source>
</evidence>
<evidence type="ECO:0000256" key="5">
    <source>
        <dbReference type="ARBA" id="ARBA00023136"/>
    </source>
</evidence>
<proteinExistence type="inferred from homology"/>
<dbReference type="GO" id="GO:0019706">
    <property type="term" value="F:protein-cysteine S-palmitoyltransferase activity"/>
    <property type="evidence" value="ECO:0000318"/>
    <property type="project" value="GO_Central"/>
</dbReference>
<dbReference type="KEGG" id="tva:5467726"/>
<evidence type="ECO:0000259" key="8">
    <source>
        <dbReference type="Pfam" id="PF01529"/>
    </source>
</evidence>
<dbReference type="InterPro" id="IPR039859">
    <property type="entry name" value="PFA4/ZDH16/20/ERF2-like"/>
</dbReference>
<keyword evidence="2 7" id="KW-0808">Transferase</keyword>
<organism evidence="9 10">
    <name type="scientific">Trichomonas vaginalis (strain ATCC PRA-98 / G3)</name>
    <dbReference type="NCBI Taxonomy" id="412133"/>
    <lineage>
        <taxon>Eukaryota</taxon>
        <taxon>Metamonada</taxon>
        <taxon>Parabasalia</taxon>
        <taxon>Trichomonadida</taxon>
        <taxon>Trichomonadidae</taxon>
        <taxon>Trichomonas</taxon>
    </lineage>
</organism>
<dbReference type="PANTHER" id="PTHR22883">
    <property type="entry name" value="ZINC FINGER DHHC DOMAIN CONTAINING PROTEIN"/>
    <property type="match status" value="1"/>
</dbReference>